<dbReference type="Pfam" id="PF13561">
    <property type="entry name" value="adh_short_C2"/>
    <property type="match status" value="1"/>
</dbReference>
<evidence type="ECO:0000313" key="3">
    <source>
        <dbReference type="EMBL" id="OGD95541.1"/>
    </source>
</evidence>
<dbReference type="InterPro" id="IPR036291">
    <property type="entry name" value="NAD(P)-bd_dom_sf"/>
</dbReference>
<comment type="similarity">
    <text evidence="1">Belongs to the short-chain dehydrogenases/reductases (SDR) family.</text>
</comment>
<name>A0A1F5GUL2_9BACT</name>
<protein>
    <recommendedName>
        <fullName evidence="5">Short-chain dehydrogenase</fullName>
    </recommendedName>
</protein>
<dbReference type="GO" id="GO:0016491">
    <property type="term" value="F:oxidoreductase activity"/>
    <property type="evidence" value="ECO:0007669"/>
    <property type="project" value="UniProtKB-KW"/>
</dbReference>
<evidence type="ECO:0000313" key="4">
    <source>
        <dbReference type="Proteomes" id="UP000178336"/>
    </source>
</evidence>
<dbReference type="PRINTS" id="PR00080">
    <property type="entry name" value="SDRFAMILY"/>
</dbReference>
<proteinExistence type="inferred from homology"/>
<sequence length="170" mass="19421">MYANVFAKFGRVDLLVNNVGNFIYKELSKTTNKEFMDIIESNIYSTLFCSRAVLPYMRKVKSGYIINIGVVGAERFNLRRKATVYFLAKNGIYLLTKNMAWEEAKFKIHINMVSPASLSEDIFKKKDFPMHRSASYKDVINSIFFLLSKDGYYINGANIEVAGSFIPGFS</sequence>
<comment type="caution">
    <text evidence="3">The sequence shown here is derived from an EMBL/GenBank/DDBJ whole genome shotgun (WGS) entry which is preliminary data.</text>
</comment>
<dbReference type="PANTHER" id="PTHR43639">
    <property type="entry name" value="OXIDOREDUCTASE, SHORT-CHAIN DEHYDROGENASE/REDUCTASE FAMILY (AFU_ORTHOLOGUE AFUA_5G02870)"/>
    <property type="match status" value="1"/>
</dbReference>
<dbReference type="EMBL" id="MFBN01000017">
    <property type="protein sequence ID" value="OGD95541.1"/>
    <property type="molecule type" value="Genomic_DNA"/>
</dbReference>
<dbReference type="InterPro" id="IPR002347">
    <property type="entry name" value="SDR_fam"/>
</dbReference>
<evidence type="ECO:0000256" key="1">
    <source>
        <dbReference type="ARBA" id="ARBA00006484"/>
    </source>
</evidence>
<reference evidence="3 4" key="1">
    <citation type="journal article" date="2016" name="Nat. Commun.">
        <title>Thousands of microbial genomes shed light on interconnected biogeochemical processes in an aquifer system.</title>
        <authorList>
            <person name="Anantharaman K."/>
            <person name="Brown C.T."/>
            <person name="Hug L.A."/>
            <person name="Sharon I."/>
            <person name="Castelle C.J."/>
            <person name="Probst A.J."/>
            <person name="Thomas B.C."/>
            <person name="Singh A."/>
            <person name="Wilkins M.J."/>
            <person name="Karaoz U."/>
            <person name="Brodie E.L."/>
            <person name="Williams K.H."/>
            <person name="Hubbard S.S."/>
            <person name="Banfield J.F."/>
        </authorList>
    </citation>
    <scope>NUCLEOTIDE SEQUENCE [LARGE SCALE GENOMIC DNA]</scope>
</reference>
<organism evidence="3 4">
    <name type="scientific">Candidatus Curtissbacteria bacterium RIFCSPLOWO2_01_FULL_37_9</name>
    <dbReference type="NCBI Taxonomy" id="1797724"/>
    <lineage>
        <taxon>Bacteria</taxon>
        <taxon>Candidatus Curtissiibacteriota</taxon>
    </lineage>
</organism>
<keyword evidence="2" id="KW-0560">Oxidoreductase</keyword>
<gene>
    <name evidence="3" type="ORF">A3A48_00815</name>
</gene>
<dbReference type="Gene3D" id="3.40.50.720">
    <property type="entry name" value="NAD(P)-binding Rossmann-like Domain"/>
    <property type="match status" value="1"/>
</dbReference>
<accession>A0A1F5GUL2</accession>
<dbReference type="SUPFAM" id="SSF51735">
    <property type="entry name" value="NAD(P)-binding Rossmann-fold domains"/>
    <property type="match status" value="1"/>
</dbReference>
<dbReference type="Proteomes" id="UP000178336">
    <property type="component" value="Unassembled WGS sequence"/>
</dbReference>
<dbReference type="STRING" id="1797724.A3A48_00815"/>
<dbReference type="PANTHER" id="PTHR43639:SF1">
    <property type="entry name" value="SHORT-CHAIN DEHYDROGENASE_REDUCTASE FAMILY PROTEIN"/>
    <property type="match status" value="1"/>
</dbReference>
<evidence type="ECO:0000256" key="2">
    <source>
        <dbReference type="ARBA" id="ARBA00023002"/>
    </source>
</evidence>
<dbReference type="CDD" id="cd05233">
    <property type="entry name" value="SDR_c"/>
    <property type="match status" value="1"/>
</dbReference>
<evidence type="ECO:0008006" key="5">
    <source>
        <dbReference type="Google" id="ProtNLM"/>
    </source>
</evidence>
<dbReference type="AlphaFoldDB" id="A0A1F5GUL2"/>
<dbReference type="PRINTS" id="PR00081">
    <property type="entry name" value="GDHRDH"/>
</dbReference>